<evidence type="ECO:0000313" key="3">
    <source>
        <dbReference type="Proteomes" id="UP000018781"/>
    </source>
</evidence>
<sequence>MTDRGGTASIGAMSDRTRLTRKPERGTDDPAVLHRLLDEARIAHVGFVREGSPVVLPMAMGRDGDRLLLHGSTGAGMFLAARSGIEVSVAVTHLDGLVFARSAFDHSMNYRSAVLFGVATPVAPGEKEHALKVVTEHLIPGRWDEVRSPTPKELAATTVLEVPLTEVSVKVRAAGPGEDAGDGEDHSVWAGVVPLRTVADDPIPSPITGSSTALPRSVRAFL</sequence>
<dbReference type="KEGG" id="rpy:Y013_03020"/>
<dbReference type="PANTHER" id="PTHR34071">
    <property type="entry name" value="5-NITROIMIDAZOLE ANTIBIOTICS RESISTANCE PROTEIN, NIMA-FAMILY-RELATED PROTEIN-RELATED"/>
    <property type="match status" value="1"/>
</dbReference>
<dbReference type="eggNOG" id="COG3467">
    <property type="taxonomic scope" value="Bacteria"/>
</dbReference>
<evidence type="ECO:0000313" key="2">
    <source>
        <dbReference type="EMBL" id="AHD19744.1"/>
    </source>
</evidence>
<dbReference type="InterPro" id="IPR012349">
    <property type="entry name" value="Split_barrel_FMN-bd"/>
</dbReference>
<dbReference type="InterPro" id="IPR024747">
    <property type="entry name" value="Pyridox_Oxase-rel"/>
</dbReference>
<evidence type="ECO:0000256" key="1">
    <source>
        <dbReference type="SAM" id="MobiDB-lite"/>
    </source>
</evidence>
<accession>V9XCJ1</accession>
<feature type="compositionally biased region" description="Basic and acidic residues" evidence="1">
    <location>
        <begin position="15"/>
        <end position="28"/>
    </location>
</feature>
<dbReference type="SUPFAM" id="SSF50475">
    <property type="entry name" value="FMN-binding split barrel"/>
    <property type="match status" value="1"/>
</dbReference>
<dbReference type="HOGENOM" id="CLU_067890_0_1_11"/>
<organism evidence="2 3">
    <name type="scientific">Rhodococcus pyridinivorans SB3094</name>
    <dbReference type="NCBI Taxonomy" id="1435356"/>
    <lineage>
        <taxon>Bacteria</taxon>
        <taxon>Bacillati</taxon>
        <taxon>Actinomycetota</taxon>
        <taxon>Actinomycetes</taxon>
        <taxon>Mycobacteriales</taxon>
        <taxon>Nocardiaceae</taxon>
        <taxon>Rhodococcus</taxon>
    </lineage>
</organism>
<dbReference type="PANTHER" id="PTHR34071:SF2">
    <property type="entry name" value="FLAVIN-NUCLEOTIDE-BINDING PROTEIN"/>
    <property type="match status" value="1"/>
</dbReference>
<dbReference type="Gene3D" id="2.30.110.10">
    <property type="entry name" value="Electron Transport, Fmn-binding Protein, Chain A"/>
    <property type="match status" value="1"/>
</dbReference>
<reference evidence="2 3" key="1">
    <citation type="journal article" date="2014" name="Genome Announc.">
        <title>Complete Genome of Rhodococcus pyridinivorans SB3094, a Methyl-Ethyl-Ketone-Degrading Bacterium Used for Bioaugmentation.</title>
        <authorList>
            <person name="Dueholm M.S."/>
            <person name="Albertsen M."/>
            <person name="D'Imperio S."/>
            <person name="Tale V.P."/>
            <person name="Lewis D."/>
            <person name="Nielsen P.H."/>
            <person name="Nielsen J.L."/>
        </authorList>
    </citation>
    <scope>NUCLEOTIDE SEQUENCE [LARGE SCALE GENOMIC DNA]</scope>
    <source>
        <strain evidence="2 3">SB3094</strain>
    </source>
</reference>
<name>V9XCJ1_9NOCA</name>
<feature type="region of interest" description="Disordered" evidence="1">
    <location>
        <begin position="1"/>
        <end position="28"/>
    </location>
</feature>
<protein>
    <submittedName>
        <fullName evidence="2">Flavin-nucleotide-binding protein</fullName>
    </submittedName>
</protein>
<dbReference type="AlphaFoldDB" id="V9XCJ1"/>
<dbReference type="Pfam" id="PF12900">
    <property type="entry name" value="Pyridox_ox_2"/>
    <property type="match status" value="1"/>
</dbReference>
<dbReference type="EMBL" id="CP006996">
    <property type="protein sequence ID" value="AHD19744.1"/>
    <property type="molecule type" value="Genomic_DNA"/>
</dbReference>
<dbReference type="PATRIC" id="fig|1435356.3.peg.600"/>
<dbReference type="Proteomes" id="UP000018781">
    <property type="component" value="Chromosome"/>
</dbReference>
<proteinExistence type="predicted"/>
<gene>
    <name evidence="2" type="ORF">Y013_03020</name>
</gene>